<reference evidence="1" key="1">
    <citation type="submission" date="2021-02" db="EMBL/GenBank/DDBJ databases">
        <authorList>
            <person name="Nowell W R."/>
        </authorList>
    </citation>
    <scope>NUCLEOTIDE SEQUENCE</scope>
</reference>
<dbReference type="Gene3D" id="3.90.228.10">
    <property type="match status" value="1"/>
</dbReference>
<comment type="caution">
    <text evidence="1">The sequence shown here is derived from an EMBL/GenBank/DDBJ whole genome shotgun (WGS) entry which is preliminary data.</text>
</comment>
<organism evidence="1 2">
    <name type="scientific">Rotaria sordida</name>
    <dbReference type="NCBI Taxonomy" id="392033"/>
    <lineage>
        <taxon>Eukaryota</taxon>
        <taxon>Metazoa</taxon>
        <taxon>Spiralia</taxon>
        <taxon>Gnathifera</taxon>
        <taxon>Rotifera</taxon>
        <taxon>Eurotatoria</taxon>
        <taxon>Bdelloidea</taxon>
        <taxon>Philodinida</taxon>
        <taxon>Philodinidae</taxon>
        <taxon>Rotaria</taxon>
    </lineage>
</organism>
<dbReference type="SUPFAM" id="SSF56399">
    <property type="entry name" value="ADP-ribosylation"/>
    <property type="match status" value="1"/>
</dbReference>
<protein>
    <submittedName>
        <fullName evidence="1">Uncharacterized protein</fullName>
    </submittedName>
</protein>
<dbReference type="Pfam" id="PF13151">
    <property type="entry name" value="DUF3990"/>
    <property type="match status" value="1"/>
</dbReference>
<evidence type="ECO:0000313" key="2">
    <source>
        <dbReference type="Proteomes" id="UP000663870"/>
    </source>
</evidence>
<dbReference type="InterPro" id="IPR025051">
    <property type="entry name" value="DUF3990"/>
</dbReference>
<evidence type="ECO:0000313" key="1">
    <source>
        <dbReference type="EMBL" id="CAF1426822.1"/>
    </source>
</evidence>
<accession>A0A815MRH3</accession>
<dbReference type="AlphaFoldDB" id="A0A815MRH3"/>
<keyword evidence="2" id="KW-1185">Reference proteome</keyword>
<proteinExistence type="predicted"/>
<dbReference type="Proteomes" id="UP000663870">
    <property type="component" value="Unassembled WGS sequence"/>
</dbReference>
<name>A0A815MRH3_9BILA</name>
<dbReference type="EMBL" id="CAJNOL010001840">
    <property type="protein sequence ID" value="CAF1426822.1"/>
    <property type="molecule type" value="Genomic_DNA"/>
</dbReference>
<gene>
    <name evidence="1" type="ORF">JXQ802_LOCUS36195</name>
</gene>
<sequence>MSNLNDSMKEEEKDVVIVSNDLSDSSLLSNSSTIPSNEELPIPRLQDSSSSLMTSLITTTSQLSISSEIISQLHNVTLPYPLQLDKEYMYRIGLNPNEFIDYCQSELMNFMFNDPMDIIENFIQYRLRKGLDIGINQECFDHLNNVRQIYSNDESFEHDVYNYIEVQIMKLLNSPNFDSSPDNQWSQIPCPTFNSSTLEVVYYDLNIYPNRSNFKKCMHNNLNVFDLLAKSQIEKDENIRLYHGTDVESVKKICQYGINLNASHRLGSDFGPGFYVTDNFDDALHRAMSKSALNKTCGGVICFQIRDIEYHQFNVQELNETAEESSNPLEWSNFVKLCRRRFAEYPHMFRRDAFCGSVCKNAEKVYRTENERPQVKMLENRKPKQICIKSTTMASKLEGSIFGFYVIGISS</sequence>